<sequence length="406" mass="46071">MANTKVALVHDYLKEFGGAERVLKTLSEMYPKAPIYTAFSVKGSTAEKEFRGKEIYESWLAPLLKIGKLYSPLRFLTPLIWRSFSAKGGSAYGRDLSGYDLVITSCSWYITRGFKVGPETRVVAYCHTPPRWLYGYETSVGFTKYWPVKIYSAIVGHFLRMYDFTSAQPINNWIANSKNVQARIKKFYRKDSTVIHPPVDVEKIIRVTSHKSLVTSEKGQYFLMVSRLVGAKGLEEAAKAFRPKDDQPLAGKNLPYKLKIVGEAHGFSDVEKRLKRLSGGNVELFGRLSDTMIYHSYAKARGFIALARDEDFGITVVEAQAAGTPVIAFNGGGFKESVVNGVTGILIDDTDEETIKKAVDKFNKIKWDKKKLQENARRFSKERFVKEMKRVITEVTEGDHRRHRKY</sequence>
<evidence type="ECO:0000313" key="3">
    <source>
        <dbReference type="EMBL" id="OGM59083.1"/>
    </source>
</evidence>
<dbReference type="InterPro" id="IPR001296">
    <property type="entry name" value="Glyco_trans_1"/>
</dbReference>
<proteinExistence type="predicted"/>
<dbReference type="Proteomes" id="UP000179018">
    <property type="component" value="Unassembled WGS sequence"/>
</dbReference>
<gene>
    <name evidence="3" type="ORF">A3A75_05465</name>
</gene>
<dbReference type="PANTHER" id="PTHR45947">
    <property type="entry name" value="SULFOQUINOVOSYL TRANSFERASE SQD2"/>
    <property type="match status" value="1"/>
</dbReference>
<feature type="domain" description="Glycosyl transferase family 1" evidence="1">
    <location>
        <begin position="209"/>
        <end position="378"/>
    </location>
</feature>
<dbReference type="InterPro" id="IPR050194">
    <property type="entry name" value="Glycosyltransferase_grp1"/>
</dbReference>
<name>A0A1F8B4W8_9BACT</name>
<reference evidence="3 4" key="1">
    <citation type="journal article" date="2016" name="Nat. Commun.">
        <title>Thousands of microbial genomes shed light on interconnected biogeochemical processes in an aquifer system.</title>
        <authorList>
            <person name="Anantharaman K."/>
            <person name="Brown C.T."/>
            <person name="Hug L.A."/>
            <person name="Sharon I."/>
            <person name="Castelle C.J."/>
            <person name="Probst A.J."/>
            <person name="Thomas B.C."/>
            <person name="Singh A."/>
            <person name="Wilkins M.J."/>
            <person name="Karaoz U."/>
            <person name="Brodie E.L."/>
            <person name="Williams K.H."/>
            <person name="Hubbard S.S."/>
            <person name="Banfield J.F."/>
        </authorList>
    </citation>
    <scope>NUCLEOTIDE SEQUENCE [LARGE SCALE GENOMIC DNA]</scope>
</reference>
<dbReference type="InterPro" id="IPR028098">
    <property type="entry name" value="Glyco_trans_4-like_N"/>
</dbReference>
<organism evidence="3 4">
    <name type="scientific">Candidatus Woesebacteria bacterium RIFCSPLOWO2_01_FULL_39_10</name>
    <dbReference type="NCBI Taxonomy" id="1802516"/>
    <lineage>
        <taxon>Bacteria</taxon>
        <taxon>Candidatus Woeseibacteriota</taxon>
    </lineage>
</organism>
<evidence type="ECO:0000313" key="4">
    <source>
        <dbReference type="Proteomes" id="UP000179018"/>
    </source>
</evidence>
<comment type="caution">
    <text evidence="3">The sequence shown here is derived from an EMBL/GenBank/DDBJ whole genome shotgun (WGS) entry which is preliminary data.</text>
</comment>
<dbReference type="AlphaFoldDB" id="A0A1F8B4W8"/>
<dbReference type="STRING" id="1802516.A3A75_05465"/>
<dbReference type="GO" id="GO:0016757">
    <property type="term" value="F:glycosyltransferase activity"/>
    <property type="evidence" value="ECO:0007669"/>
    <property type="project" value="InterPro"/>
</dbReference>
<feature type="domain" description="Glycosyltransferase subfamily 4-like N-terminal" evidence="2">
    <location>
        <begin position="16"/>
        <end position="203"/>
    </location>
</feature>
<dbReference type="Pfam" id="PF00534">
    <property type="entry name" value="Glycos_transf_1"/>
    <property type="match status" value="1"/>
</dbReference>
<protein>
    <recommendedName>
        <fullName evidence="5">Glycosyl transferase family 1 domain-containing protein</fullName>
    </recommendedName>
</protein>
<evidence type="ECO:0000259" key="2">
    <source>
        <dbReference type="Pfam" id="PF13439"/>
    </source>
</evidence>
<evidence type="ECO:0000259" key="1">
    <source>
        <dbReference type="Pfam" id="PF00534"/>
    </source>
</evidence>
<accession>A0A1F8B4W8</accession>
<dbReference type="SUPFAM" id="SSF53756">
    <property type="entry name" value="UDP-Glycosyltransferase/glycogen phosphorylase"/>
    <property type="match status" value="1"/>
</dbReference>
<dbReference type="EMBL" id="MGHC01000027">
    <property type="protein sequence ID" value="OGM59083.1"/>
    <property type="molecule type" value="Genomic_DNA"/>
</dbReference>
<evidence type="ECO:0008006" key="5">
    <source>
        <dbReference type="Google" id="ProtNLM"/>
    </source>
</evidence>
<dbReference type="PANTHER" id="PTHR45947:SF3">
    <property type="entry name" value="SULFOQUINOVOSYL TRANSFERASE SQD2"/>
    <property type="match status" value="1"/>
</dbReference>
<dbReference type="Pfam" id="PF13439">
    <property type="entry name" value="Glyco_transf_4"/>
    <property type="match status" value="1"/>
</dbReference>
<dbReference type="Gene3D" id="3.40.50.2000">
    <property type="entry name" value="Glycogen Phosphorylase B"/>
    <property type="match status" value="2"/>
</dbReference>